<keyword evidence="2" id="KW-1185">Reference proteome</keyword>
<dbReference type="EMBL" id="JALKCG010000005">
    <property type="protein sequence ID" value="MCK0209150.1"/>
    <property type="molecule type" value="Genomic_DNA"/>
</dbReference>
<evidence type="ECO:0000313" key="1">
    <source>
        <dbReference type="EMBL" id="MCK0209150.1"/>
    </source>
</evidence>
<proteinExistence type="predicted"/>
<organism evidence="1 2">
    <name type="scientific">Ancylobacter koreensis</name>
    <dbReference type="NCBI Taxonomy" id="266121"/>
    <lineage>
        <taxon>Bacteria</taxon>
        <taxon>Pseudomonadati</taxon>
        <taxon>Pseudomonadota</taxon>
        <taxon>Alphaproteobacteria</taxon>
        <taxon>Hyphomicrobiales</taxon>
        <taxon>Xanthobacteraceae</taxon>
        <taxon>Ancylobacter</taxon>
    </lineage>
</organism>
<dbReference type="Proteomes" id="UP001202867">
    <property type="component" value="Unassembled WGS sequence"/>
</dbReference>
<reference evidence="2" key="1">
    <citation type="submission" date="2023-07" db="EMBL/GenBank/DDBJ databases">
        <title>Ancylobacter moscoviensis sp. nov., facultatively methylotrophic bacteria from activated sludge and the reclassification of Starkeya novella (Starkey 1934) Kelly et al. 2000 as Ancylobacter novellus comb. nov., Starkeya koreensis Im et al. 2006 as Ancylobacter koreensis comb.nov., Angulomicrobium tetraedrale Vasil'eva et al. 1986 as Ancylobacter tetraedralis comb. nov., Angulomicrobium amanitiforme Fritz et al. 2004 as Ancylobacter amanitiformis comb. nov. and Methylorhabdus multivorans Doronina et al. 1996 as Ancylobacter multivorans comb. nov. and emended description of the genus Ancylobacter.</title>
        <authorList>
            <person name="Doronina N."/>
            <person name="Chemodurova A."/>
            <person name="Grouzdev D."/>
            <person name="Koziaeva V."/>
            <person name="Shi W."/>
            <person name="Wu L."/>
            <person name="Kaparullina E."/>
        </authorList>
    </citation>
    <scope>NUCLEOTIDE SEQUENCE [LARGE SCALE GENOMIC DNA]</scope>
    <source>
        <strain evidence="2">Jip08</strain>
    </source>
</reference>
<accession>A0ABT0DPG7</accession>
<evidence type="ECO:0000313" key="2">
    <source>
        <dbReference type="Proteomes" id="UP001202867"/>
    </source>
</evidence>
<dbReference type="RefSeq" id="WP_247201656.1">
    <property type="nucleotide sequence ID" value="NZ_JALKCG010000005.1"/>
</dbReference>
<comment type="caution">
    <text evidence="1">The sequence shown here is derived from an EMBL/GenBank/DDBJ whole genome shotgun (WGS) entry which is preliminary data.</text>
</comment>
<gene>
    <name evidence="1" type="ORF">MWN33_14030</name>
</gene>
<sequence>MAPVFLIWAPPYATTSSGIRALYRLCHHLNEAGYPSAMVARRIKRLPKWNIPFHRGGVGDSIVIYPEIVPGNPLAAEKVVRWALNDPGLLGGETTYADEEMVFVYDPQRLEAVSRAVKEPLGPRRVLWMGLIDPDVIYPDPSVPKTIDCSFIYKGRALSERFPLPEGIAIEALEDRTPNMAALGDTLRRTRTLYSYDHYSNVLREAAISGCELRVIGEDGVWHDPRGCSCPKNIWWYDDLLGSYARRYSDSAFTHDFVREVRTRWSVPQAAPPGKLRRFWRRFRPFG</sequence>
<protein>
    <submittedName>
        <fullName evidence="1">Uncharacterized protein</fullName>
    </submittedName>
</protein>
<name>A0ABT0DPG7_9HYPH</name>